<evidence type="ECO:0000313" key="2">
    <source>
        <dbReference type="Proteomes" id="UP000009183"/>
    </source>
</evidence>
<sequence length="72" mass="8364">MWVSCFFRKYASQISLPPNDLLHYLLHLYRTEITYKIMVFPKPMSCVKLVIDLVVCNPVAISKVTKTRNTTS</sequence>
<dbReference type="AlphaFoldDB" id="D7TYQ6"/>
<name>D7TYQ6_VITVI</name>
<dbReference type="PaxDb" id="29760-VIT_07s0141g00120.t01"/>
<dbReference type="HOGENOM" id="CLU_2727410_0_0_1"/>
<reference evidence="2" key="1">
    <citation type="journal article" date="2007" name="Nature">
        <title>The grapevine genome sequence suggests ancestral hexaploidization in major angiosperm phyla.</title>
        <authorList>
            <consortium name="The French-Italian Public Consortium for Grapevine Genome Characterization."/>
            <person name="Jaillon O."/>
            <person name="Aury J.-M."/>
            <person name="Noel B."/>
            <person name="Policriti A."/>
            <person name="Clepet C."/>
            <person name="Casagrande A."/>
            <person name="Choisne N."/>
            <person name="Aubourg S."/>
            <person name="Vitulo N."/>
            <person name="Jubin C."/>
            <person name="Vezzi A."/>
            <person name="Legeai F."/>
            <person name="Hugueney P."/>
            <person name="Dasilva C."/>
            <person name="Horner D."/>
            <person name="Mica E."/>
            <person name="Jublot D."/>
            <person name="Poulain J."/>
            <person name="Bruyere C."/>
            <person name="Billault A."/>
            <person name="Segurens B."/>
            <person name="Gouyvenoux M."/>
            <person name="Ugarte E."/>
            <person name="Cattonaro F."/>
            <person name="Anthouard V."/>
            <person name="Vico V."/>
            <person name="Del Fabbro C."/>
            <person name="Alaux M."/>
            <person name="Di Gaspero G."/>
            <person name="Dumas V."/>
            <person name="Felice N."/>
            <person name="Paillard S."/>
            <person name="Juman I."/>
            <person name="Moroldo M."/>
            <person name="Scalabrin S."/>
            <person name="Canaguier A."/>
            <person name="Le Clainche I."/>
            <person name="Malacrida G."/>
            <person name="Durand E."/>
            <person name="Pesole G."/>
            <person name="Laucou V."/>
            <person name="Chatelet P."/>
            <person name="Merdinoglu D."/>
            <person name="Delledonne M."/>
            <person name="Pezzotti M."/>
            <person name="Lecharny A."/>
            <person name="Scarpelli C."/>
            <person name="Artiguenave F."/>
            <person name="Pe M.E."/>
            <person name="Valle G."/>
            <person name="Morgante M."/>
            <person name="Caboche M."/>
            <person name="Adam-Blondon A.-F."/>
            <person name="Weissenbach J."/>
            <person name="Quetier F."/>
            <person name="Wincker P."/>
        </authorList>
    </citation>
    <scope>NUCLEOTIDE SEQUENCE [LARGE SCALE GENOMIC DNA]</scope>
    <source>
        <strain evidence="2">cv. Pinot noir / PN40024</strain>
    </source>
</reference>
<evidence type="ECO:0000313" key="1">
    <source>
        <dbReference type="EMBL" id="CBI35632.3"/>
    </source>
</evidence>
<proteinExistence type="predicted"/>
<accession>D7TYQ6</accession>
<keyword evidence="2" id="KW-1185">Reference proteome</keyword>
<dbReference type="InParanoid" id="D7TYQ6"/>
<protein>
    <submittedName>
        <fullName evidence="1">Uncharacterized protein</fullName>
    </submittedName>
</protein>
<dbReference type="Proteomes" id="UP000009183">
    <property type="component" value="Chromosome 7, unordered"/>
</dbReference>
<organism evidence="1 2">
    <name type="scientific">Vitis vinifera</name>
    <name type="common">Grape</name>
    <dbReference type="NCBI Taxonomy" id="29760"/>
    <lineage>
        <taxon>Eukaryota</taxon>
        <taxon>Viridiplantae</taxon>
        <taxon>Streptophyta</taxon>
        <taxon>Embryophyta</taxon>
        <taxon>Tracheophyta</taxon>
        <taxon>Spermatophyta</taxon>
        <taxon>Magnoliopsida</taxon>
        <taxon>eudicotyledons</taxon>
        <taxon>Gunneridae</taxon>
        <taxon>Pentapetalae</taxon>
        <taxon>rosids</taxon>
        <taxon>Vitales</taxon>
        <taxon>Vitaceae</taxon>
        <taxon>Viteae</taxon>
        <taxon>Vitis</taxon>
    </lineage>
</organism>
<dbReference type="EMBL" id="FN596274">
    <property type="protein sequence ID" value="CBI35632.3"/>
    <property type="molecule type" value="Genomic_DNA"/>
</dbReference>
<gene>
    <name evidence="1" type="ordered locus">VIT_07s0141g00120</name>
</gene>